<keyword evidence="3" id="KW-1185">Reference proteome</keyword>
<reference evidence="2" key="1">
    <citation type="journal article" date="2020" name="Stud. Mycol.">
        <title>101 Dothideomycetes genomes: a test case for predicting lifestyles and emergence of pathogens.</title>
        <authorList>
            <person name="Haridas S."/>
            <person name="Albert R."/>
            <person name="Binder M."/>
            <person name="Bloem J."/>
            <person name="Labutti K."/>
            <person name="Salamov A."/>
            <person name="Andreopoulos B."/>
            <person name="Baker S."/>
            <person name="Barry K."/>
            <person name="Bills G."/>
            <person name="Bluhm B."/>
            <person name="Cannon C."/>
            <person name="Castanera R."/>
            <person name="Culley D."/>
            <person name="Daum C."/>
            <person name="Ezra D."/>
            <person name="Gonzalez J."/>
            <person name="Henrissat B."/>
            <person name="Kuo A."/>
            <person name="Liang C."/>
            <person name="Lipzen A."/>
            <person name="Lutzoni F."/>
            <person name="Magnuson J."/>
            <person name="Mondo S."/>
            <person name="Nolan M."/>
            <person name="Ohm R."/>
            <person name="Pangilinan J."/>
            <person name="Park H.-J."/>
            <person name="Ramirez L."/>
            <person name="Alfaro M."/>
            <person name="Sun H."/>
            <person name="Tritt A."/>
            <person name="Yoshinaga Y."/>
            <person name="Zwiers L.-H."/>
            <person name="Turgeon B."/>
            <person name="Goodwin S."/>
            <person name="Spatafora J."/>
            <person name="Crous P."/>
            <person name="Grigoriev I."/>
        </authorList>
    </citation>
    <scope>NUCLEOTIDE SEQUENCE</scope>
    <source>
        <strain evidence="2">CBS 260.36</strain>
    </source>
</reference>
<gene>
    <name evidence="2" type="ORF">K461DRAFT_290586</name>
</gene>
<feature type="region of interest" description="Disordered" evidence="1">
    <location>
        <begin position="221"/>
        <end position="241"/>
    </location>
</feature>
<comment type="caution">
    <text evidence="2">The sequence shown here is derived from an EMBL/GenBank/DDBJ whole genome shotgun (WGS) entry which is preliminary data.</text>
</comment>
<evidence type="ECO:0000313" key="3">
    <source>
        <dbReference type="Proteomes" id="UP000799439"/>
    </source>
</evidence>
<sequence>MGRLLRDTSLTRADRRELSRIFVGASLPNDHPHAIQLPRQKPALFELIIKSPTLANKLRRRLSRGSLVSKKSFLSLRPHPKRLLHRQSRLRTRVRTVDDVAEDRLASTDRYDPDAHPVRISKYPVSSVARQKVITPAIPVRRQRIRSFEWLVSGESGTTNLSPCSGNKAPSHDIILERKSVTRSCSAPCLTQAAVMMQLLLVSERSQIHERTISAPSNAFGTFRTEEAPPSSPSVHRVTDGMPSTAMPPRTVDGTSQPVMILPATNRSADERQLIGAFSALLDCHRDRNCFDGRCERCRAGHRSETTESLDTTFEVGPTQNQMHEAAGQATEHEALLLHDLHSSPQPRTLDDSEKL</sequence>
<proteinExistence type="predicted"/>
<accession>A0A9P4J5P6</accession>
<organism evidence="2 3">
    <name type="scientific">Myriangium duriaei CBS 260.36</name>
    <dbReference type="NCBI Taxonomy" id="1168546"/>
    <lineage>
        <taxon>Eukaryota</taxon>
        <taxon>Fungi</taxon>
        <taxon>Dikarya</taxon>
        <taxon>Ascomycota</taxon>
        <taxon>Pezizomycotina</taxon>
        <taxon>Dothideomycetes</taxon>
        <taxon>Dothideomycetidae</taxon>
        <taxon>Myriangiales</taxon>
        <taxon>Myriangiaceae</taxon>
        <taxon>Myriangium</taxon>
    </lineage>
</organism>
<dbReference type="Proteomes" id="UP000799439">
    <property type="component" value="Unassembled WGS sequence"/>
</dbReference>
<dbReference type="OrthoDB" id="3437384at2759"/>
<name>A0A9P4J5P6_9PEZI</name>
<evidence type="ECO:0000256" key="1">
    <source>
        <dbReference type="SAM" id="MobiDB-lite"/>
    </source>
</evidence>
<dbReference type="EMBL" id="ML996082">
    <property type="protein sequence ID" value="KAF2155566.1"/>
    <property type="molecule type" value="Genomic_DNA"/>
</dbReference>
<evidence type="ECO:0000313" key="2">
    <source>
        <dbReference type="EMBL" id="KAF2155566.1"/>
    </source>
</evidence>
<protein>
    <submittedName>
        <fullName evidence="2">Uncharacterized protein</fullName>
    </submittedName>
</protein>
<dbReference type="AlphaFoldDB" id="A0A9P4J5P6"/>